<evidence type="ECO:0000256" key="7">
    <source>
        <dbReference type="ARBA" id="ARBA00023125"/>
    </source>
</evidence>
<sequence>MLKNDGDVESLEGPQIPRPHLISWLKEVEEQFVRDGSAGRGQTSLTRSGSFPPCGEVERAALHPAQGLVSFEEVAVIFTEEEWSLLDPGQRALHKEVMLENYQNVASLEGPLVPKSDLVSLLEEKEDLCGQETLTAGDVWETDSESKALPASEEGKNGPETDVGPQGAAKEQEGNKNKVKKTKPAALLDSDCYEVPVHPKTRRRQRKKECPACGKRFARNSTLNGYTKSRIGEIPCLECGSRLRWTREETQKMLCIIAHSPGIKVFMSSSSATNERYWRALQIDMLAEGYVRSTCQLRAKWKRLKIDFFNQGLKAADGDVRVRHPPPFYKEVTSIWLAAGKPPFGERKKPVVDVWETDNESNSTNGEPPFRRPCHWAAPAGQQTEAAPPARPPLPTVGSEISDTQRVAPLGGDVWETDNETKAHPVFGEGNKCPDTEDDAWNQDGLKKQEGSKNSERSHEPLSCPDGNLCEIAAQLRAQSNLRRDGRKECPACGKRWTRDETQKMLSIIAQSAGTKVFMSSSTATNEKYWKSLQDSMHALGYSRSTCQLRAKWKRLKIDFFNRGIKAACGQIRVKHPPAFYKELTAIWIAAGKPPFGERRKPVVDVCETDNESNSTNGELPPVRPCDRPATTKQQPKEAPATRLPLRIVGPEVVDTGGVAPLGGDVWETDNECQAHPVYEDCASCPHTEEDDWDQDETKKREGNRSNESSAHVCGNFSGIAGRLRDQTPQNAEEGEECSACWKRWTGDETQKMLSIIARSPGIKAFMSSSPAVDEKHWKALQDEMLSLGYSRSSCQLRDKWKRLKIDFFNQGIEAACGQVRVKNPPPFYKEVTSIWIAAGKPPFGEHRKPAVDASETDNDSTNGEPPPIRPCHKPAAAGQQPEGALPTGPPLPVVGPKVVDTGGVAPLVEVARKVTRCREENEGWEQDEPMTPSSEEEPQGTPPSPPFHHQQAPSLPEDQIEFKEIKEEVEDADESVLGYPPQGLAEAARSSGGLLTTTASSRSASATERHVKQWYISQQCPTCSSMSGEIEKLKNETEALKNETGKWKDEMLEALQRIEKKMDAVLSAVAPGPPTHEH</sequence>
<feature type="domain" description="KRAB" evidence="15">
    <location>
        <begin position="69"/>
        <end position="141"/>
    </location>
</feature>
<keyword evidence="2" id="KW-0479">Metal-binding</keyword>
<evidence type="ECO:0000256" key="12">
    <source>
        <dbReference type="SAM" id="MobiDB-lite"/>
    </source>
</evidence>
<keyword evidence="17" id="KW-1185">Reference proteome</keyword>
<dbReference type="InterPro" id="IPR036051">
    <property type="entry name" value="KRAB_dom_sf"/>
</dbReference>
<feature type="domain" description="Myb-like" evidence="13">
    <location>
        <begin position="496"/>
        <end position="557"/>
    </location>
</feature>
<protein>
    <submittedName>
        <fullName evidence="16">Finger 420-like</fullName>
    </submittedName>
</protein>
<dbReference type="PANTHER" id="PTHR21654">
    <property type="entry name" value="FI21293P1"/>
    <property type="match status" value="1"/>
</dbReference>
<dbReference type="Gene3D" id="1.10.10.60">
    <property type="entry name" value="Homeodomain-like"/>
    <property type="match status" value="3"/>
</dbReference>
<dbReference type="PANTHER" id="PTHR21654:SF84">
    <property type="entry name" value="SI:DKEY-66I24.7"/>
    <property type="match status" value="1"/>
</dbReference>
<feature type="domain" description="Myb-like" evidence="13">
    <location>
        <begin position="744"/>
        <end position="805"/>
    </location>
</feature>
<dbReference type="GO" id="GO:0005634">
    <property type="term" value="C:nucleus"/>
    <property type="evidence" value="ECO:0007669"/>
    <property type="project" value="UniProtKB-SubCell"/>
</dbReference>
<dbReference type="Pfam" id="PF13837">
    <property type="entry name" value="Myb_DNA-bind_4"/>
    <property type="match status" value="3"/>
</dbReference>
<dbReference type="GO" id="GO:0008270">
    <property type="term" value="F:zinc ion binding"/>
    <property type="evidence" value="ECO:0007669"/>
    <property type="project" value="UniProtKB-KW"/>
</dbReference>
<organism evidence="16 17">
    <name type="scientific">Podarcis lilfordi</name>
    <name type="common">Lilford's wall lizard</name>
    <dbReference type="NCBI Taxonomy" id="74358"/>
    <lineage>
        <taxon>Eukaryota</taxon>
        <taxon>Metazoa</taxon>
        <taxon>Chordata</taxon>
        <taxon>Craniata</taxon>
        <taxon>Vertebrata</taxon>
        <taxon>Euteleostomi</taxon>
        <taxon>Lepidosauria</taxon>
        <taxon>Squamata</taxon>
        <taxon>Bifurcata</taxon>
        <taxon>Unidentata</taxon>
        <taxon>Episquamata</taxon>
        <taxon>Laterata</taxon>
        <taxon>Lacertibaenia</taxon>
        <taxon>Lacertidae</taxon>
        <taxon>Podarcis</taxon>
    </lineage>
</organism>
<dbReference type="EMBL" id="OX395127">
    <property type="protein sequence ID" value="CAI5768762.1"/>
    <property type="molecule type" value="Genomic_DNA"/>
</dbReference>
<evidence type="ECO:0000256" key="8">
    <source>
        <dbReference type="ARBA" id="ARBA00023163"/>
    </source>
</evidence>
<keyword evidence="5" id="KW-0862">Zinc</keyword>
<dbReference type="GO" id="GO:0003677">
    <property type="term" value="F:DNA binding"/>
    <property type="evidence" value="ECO:0007669"/>
    <property type="project" value="UniProtKB-KW"/>
</dbReference>
<keyword evidence="9" id="KW-0539">Nucleus</keyword>
<feature type="compositionally biased region" description="Acidic residues" evidence="12">
    <location>
        <begin position="923"/>
        <end position="939"/>
    </location>
</feature>
<dbReference type="Pfam" id="PF01352">
    <property type="entry name" value="KRAB"/>
    <property type="match status" value="1"/>
</dbReference>
<dbReference type="GO" id="GO:0006355">
    <property type="term" value="P:regulation of DNA-templated transcription"/>
    <property type="evidence" value="ECO:0007669"/>
    <property type="project" value="InterPro"/>
</dbReference>
<feature type="region of interest" description="Disordered" evidence="12">
    <location>
        <begin position="687"/>
        <end position="713"/>
    </location>
</feature>
<keyword evidence="6" id="KW-0805">Transcription regulation</keyword>
<accession>A0AA35K0U5</accession>
<feature type="domain" description="C2H2-type" evidence="14">
    <location>
        <begin position="208"/>
        <end position="235"/>
    </location>
</feature>
<name>A0AA35K0U5_9SAUR</name>
<dbReference type="SUPFAM" id="SSF109640">
    <property type="entry name" value="KRAB domain (Kruppel-associated box)"/>
    <property type="match status" value="1"/>
</dbReference>
<dbReference type="SMART" id="SM00349">
    <property type="entry name" value="KRAB"/>
    <property type="match status" value="1"/>
</dbReference>
<keyword evidence="8" id="KW-0804">Transcription</keyword>
<dbReference type="InterPro" id="IPR044822">
    <property type="entry name" value="Myb_DNA-bind_4"/>
</dbReference>
<gene>
    <name evidence="16" type="ORF">PODLI_1B034509</name>
</gene>
<evidence type="ECO:0000256" key="3">
    <source>
        <dbReference type="ARBA" id="ARBA00022737"/>
    </source>
</evidence>
<dbReference type="PROSITE" id="PS50805">
    <property type="entry name" value="KRAB"/>
    <property type="match status" value="1"/>
</dbReference>
<dbReference type="PROSITE" id="PS50157">
    <property type="entry name" value="ZINC_FINGER_C2H2_2"/>
    <property type="match status" value="1"/>
</dbReference>
<comment type="subcellular location">
    <subcellularLocation>
        <location evidence="1">Nucleus</location>
    </subcellularLocation>
</comment>
<evidence type="ECO:0000256" key="1">
    <source>
        <dbReference type="ARBA" id="ARBA00004123"/>
    </source>
</evidence>
<feature type="compositionally biased region" description="Low complexity" evidence="12">
    <location>
        <begin position="990"/>
        <end position="1004"/>
    </location>
</feature>
<keyword evidence="7" id="KW-0238">DNA-binding</keyword>
<evidence type="ECO:0000256" key="2">
    <source>
        <dbReference type="ARBA" id="ARBA00022723"/>
    </source>
</evidence>
<reference evidence="16" key="1">
    <citation type="submission" date="2022-12" db="EMBL/GenBank/DDBJ databases">
        <authorList>
            <person name="Alioto T."/>
            <person name="Alioto T."/>
            <person name="Gomez Garrido J."/>
        </authorList>
    </citation>
    <scope>NUCLEOTIDE SEQUENCE</scope>
</reference>
<dbReference type="InterPro" id="IPR001909">
    <property type="entry name" value="KRAB"/>
</dbReference>
<feature type="compositionally biased region" description="Basic and acidic residues" evidence="12">
    <location>
        <begin position="696"/>
        <end position="705"/>
    </location>
</feature>
<keyword evidence="3" id="KW-0677">Repeat</keyword>
<feature type="region of interest" description="Disordered" evidence="12">
    <location>
        <begin position="423"/>
        <end position="464"/>
    </location>
</feature>
<evidence type="ECO:0000313" key="16">
    <source>
        <dbReference type="EMBL" id="CAI5768762.1"/>
    </source>
</evidence>
<feature type="region of interest" description="Disordered" evidence="12">
    <location>
        <begin position="134"/>
        <end position="181"/>
    </location>
</feature>
<feature type="compositionally biased region" description="Basic and acidic residues" evidence="12">
    <location>
        <begin position="445"/>
        <end position="460"/>
    </location>
</feature>
<evidence type="ECO:0000259" key="13">
    <source>
        <dbReference type="PROSITE" id="PS50090"/>
    </source>
</evidence>
<dbReference type="CDD" id="cd07765">
    <property type="entry name" value="KRAB_A-box"/>
    <property type="match status" value="1"/>
</dbReference>
<dbReference type="InterPro" id="IPR013087">
    <property type="entry name" value="Znf_C2H2_type"/>
</dbReference>
<feature type="region of interest" description="Disordered" evidence="12">
    <location>
        <begin position="357"/>
        <end position="401"/>
    </location>
</feature>
<evidence type="ECO:0000256" key="4">
    <source>
        <dbReference type="ARBA" id="ARBA00022771"/>
    </source>
</evidence>
<feature type="region of interest" description="Disordered" evidence="12">
    <location>
        <begin position="919"/>
        <end position="1004"/>
    </location>
</feature>
<evidence type="ECO:0000256" key="9">
    <source>
        <dbReference type="ARBA" id="ARBA00023242"/>
    </source>
</evidence>
<dbReference type="AlphaFoldDB" id="A0AA35K0U5"/>
<keyword evidence="11" id="KW-0175">Coiled coil</keyword>
<proteinExistence type="predicted"/>
<evidence type="ECO:0000256" key="10">
    <source>
        <dbReference type="PROSITE-ProRule" id="PRU00042"/>
    </source>
</evidence>
<dbReference type="InterPro" id="IPR001005">
    <property type="entry name" value="SANT/Myb"/>
</dbReference>
<feature type="region of interest" description="Disordered" evidence="12">
    <location>
        <begin position="842"/>
        <end position="898"/>
    </location>
</feature>
<evidence type="ECO:0000256" key="6">
    <source>
        <dbReference type="ARBA" id="ARBA00023015"/>
    </source>
</evidence>
<evidence type="ECO:0000259" key="14">
    <source>
        <dbReference type="PROSITE" id="PS50157"/>
    </source>
</evidence>
<evidence type="ECO:0000256" key="11">
    <source>
        <dbReference type="SAM" id="Coils"/>
    </source>
</evidence>
<evidence type="ECO:0000259" key="15">
    <source>
        <dbReference type="PROSITE" id="PS50805"/>
    </source>
</evidence>
<keyword evidence="4 10" id="KW-0863">Zinc-finger</keyword>
<dbReference type="Proteomes" id="UP001178461">
    <property type="component" value="Chromosome 2"/>
</dbReference>
<feature type="region of interest" description="Disordered" evidence="12">
    <location>
        <begin position="608"/>
        <end position="643"/>
    </location>
</feature>
<feature type="coiled-coil region" evidence="11">
    <location>
        <begin position="1024"/>
        <end position="1069"/>
    </location>
</feature>
<evidence type="ECO:0000256" key="5">
    <source>
        <dbReference type="ARBA" id="ARBA00022833"/>
    </source>
</evidence>
<dbReference type="Gene3D" id="6.10.140.140">
    <property type="match status" value="1"/>
</dbReference>
<dbReference type="PROSITE" id="PS50090">
    <property type="entry name" value="MYB_LIKE"/>
    <property type="match status" value="2"/>
</dbReference>
<evidence type="ECO:0000313" key="17">
    <source>
        <dbReference type="Proteomes" id="UP001178461"/>
    </source>
</evidence>